<gene>
    <name evidence="6" type="ORF">TBRA_LOCUS9335</name>
</gene>
<proteinExistence type="predicted"/>
<dbReference type="EMBL" id="CADCXV010000858">
    <property type="protein sequence ID" value="CAB0037508.1"/>
    <property type="molecule type" value="Genomic_DNA"/>
</dbReference>
<keyword evidence="1" id="KW-0863">Zinc-finger</keyword>
<feature type="region of interest" description="Disordered" evidence="2">
    <location>
        <begin position="188"/>
        <end position="218"/>
    </location>
</feature>
<evidence type="ECO:0000313" key="7">
    <source>
        <dbReference type="Proteomes" id="UP000479190"/>
    </source>
</evidence>
<evidence type="ECO:0000256" key="4">
    <source>
        <dbReference type="SAM" id="SignalP"/>
    </source>
</evidence>
<evidence type="ECO:0000256" key="2">
    <source>
        <dbReference type="SAM" id="MobiDB-lite"/>
    </source>
</evidence>
<dbReference type="GO" id="GO:0008270">
    <property type="term" value="F:zinc ion binding"/>
    <property type="evidence" value="ECO:0007669"/>
    <property type="project" value="UniProtKB-KW"/>
</dbReference>
<evidence type="ECO:0000256" key="1">
    <source>
        <dbReference type="PROSITE-ProRule" id="PRU00047"/>
    </source>
</evidence>
<feature type="chain" id="PRO_5026332599" description="CCHC-type domain-containing protein" evidence="4">
    <location>
        <begin position="27"/>
        <end position="900"/>
    </location>
</feature>
<dbReference type="Proteomes" id="UP000479190">
    <property type="component" value="Unassembled WGS sequence"/>
</dbReference>
<dbReference type="SMART" id="SM00343">
    <property type="entry name" value="ZnF_C2HC"/>
    <property type="match status" value="2"/>
</dbReference>
<dbReference type="PROSITE" id="PS50158">
    <property type="entry name" value="ZF_CCHC"/>
    <property type="match status" value="2"/>
</dbReference>
<feature type="compositionally biased region" description="Basic residues" evidence="2">
    <location>
        <begin position="205"/>
        <end position="218"/>
    </location>
</feature>
<organism evidence="6 7">
    <name type="scientific">Trichogramma brassicae</name>
    <dbReference type="NCBI Taxonomy" id="86971"/>
    <lineage>
        <taxon>Eukaryota</taxon>
        <taxon>Metazoa</taxon>
        <taxon>Ecdysozoa</taxon>
        <taxon>Arthropoda</taxon>
        <taxon>Hexapoda</taxon>
        <taxon>Insecta</taxon>
        <taxon>Pterygota</taxon>
        <taxon>Neoptera</taxon>
        <taxon>Endopterygota</taxon>
        <taxon>Hymenoptera</taxon>
        <taxon>Apocrita</taxon>
        <taxon>Proctotrupomorpha</taxon>
        <taxon>Chalcidoidea</taxon>
        <taxon>Trichogrammatidae</taxon>
        <taxon>Trichogramma</taxon>
    </lineage>
</organism>
<dbReference type="InterPro" id="IPR001878">
    <property type="entry name" value="Znf_CCHC"/>
</dbReference>
<evidence type="ECO:0000259" key="5">
    <source>
        <dbReference type="PROSITE" id="PS50158"/>
    </source>
</evidence>
<protein>
    <recommendedName>
        <fullName evidence="5">CCHC-type domain-containing protein</fullName>
    </recommendedName>
</protein>
<accession>A0A6H5II66</accession>
<keyword evidence="3" id="KW-1133">Transmembrane helix</keyword>
<evidence type="ECO:0000256" key="3">
    <source>
        <dbReference type="SAM" id="Phobius"/>
    </source>
</evidence>
<name>A0A6H5II66_9HYME</name>
<keyword evidence="3" id="KW-0472">Membrane</keyword>
<feature type="transmembrane region" description="Helical" evidence="3">
    <location>
        <begin position="797"/>
        <end position="814"/>
    </location>
</feature>
<feature type="non-terminal residue" evidence="6">
    <location>
        <position position="900"/>
    </location>
</feature>
<feature type="compositionally biased region" description="Polar residues" evidence="2">
    <location>
        <begin position="188"/>
        <end position="199"/>
    </location>
</feature>
<keyword evidence="1" id="KW-0479">Metal-binding</keyword>
<keyword evidence="7" id="KW-1185">Reference proteome</keyword>
<dbReference type="SUPFAM" id="SSF57756">
    <property type="entry name" value="Retrovirus zinc finger-like domains"/>
    <property type="match status" value="1"/>
</dbReference>
<dbReference type="GO" id="GO:0003676">
    <property type="term" value="F:nucleic acid binding"/>
    <property type="evidence" value="ECO:0007669"/>
    <property type="project" value="InterPro"/>
</dbReference>
<dbReference type="InterPro" id="IPR036875">
    <property type="entry name" value="Znf_CCHC_sf"/>
</dbReference>
<reference evidence="6 7" key="1">
    <citation type="submission" date="2020-02" db="EMBL/GenBank/DDBJ databases">
        <authorList>
            <person name="Ferguson B K."/>
        </authorList>
    </citation>
    <scope>NUCLEOTIDE SEQUENCE [LARGE SCALE GENOMIC DNA]</scope>
</reference>
<keyword evidence="3" id="KW-0812">Transmembrane</keyword>
<feature type="signal peptide" evidence="4">
    <location>
        <begin position="1"/>
        <end position="26"/>
    </location>
</feature>
<feature type="domain" description="CCHC-type" evidence="5">
    <location>
        <begin position="246"/>
        <end position="262"/>
    </location>
</feature>
<keyword evidence="4" id="KW-0732">Signal</keyword>
<keyword evidence="1" id="KW-0862">Zinc</keyword>
<dbReference type="Gene3D" id="4.10.60.10">
    <property type="entry name" value="Zinc finger, CCHC-type"/>
    <property type="match status" value="1"/>
</dbReference>
<sequence length="900" mass="99896">MRLYVYNVRTLCVLQVAAAAAAAAAAGSATRAIVHEAACEVAHTDSEISLKIVKSASAGTSRFECARENQWIQRTSRPQGQPRVDLDQEKISTSCGESGGPALSRCMCESYAPTRPPGLRSSRLPSTGYSGTLGGRLVESWTDTIRREVDSALAHEMAKRSTESAVVGEYEATENQELRDPLTLDQDQGETSVEVTPPQSLCEKRTHKKISRRRHLHRDRSADATEKKCFTCSQVGHKASSCPYARCRRCSGRGHRAKGCPEKEQVPLTSSVACQGCGKRGVTIRERTYDQKRESKICCESERSSSVRVKRDILGGCLRRIDEYRAASKILRRQSEECECRYESIRVREREPVDPTDEQTTRTTKGGPGPGEDLDIVCSDQRSVQVWPKHTISTSAATSSGGMWRSARKRRFAASAAGTPILRATMYSPHYSSISGRDRRMNCIESAWLTTEVPFVRAVSVDQFRARKRAFAACTPRRANLDENRLFFLSIFFLSSARGVLYGILSSSSSASNIELFDFLGPAHDRTPRRATFFLSFSLFAVAALIESPRALRKALCAPSRTALDGKINLPARAYLHRSSPSFRRQRLHFSIVAPAYVYVFECSNSNYSSSSSSSSRSQYYLFLYSLFLQASIANFLMKNSFSLAISRTRTHSAEFQRFLDSSCSRSPYSSSTSGTTLAVSQKKKVAKRGNGLGRSKRICPLFKRSGLELGHAAAERGGEKDRLALGWLLRSSSYYFSYGDRRCTVRIILLQAHGASWPTFYSRYGQLLVFAGYVIVRERRFGVCAARSKPLLSLSSPVYTATHILLVAAQIIIRRHQRRRRRRAHNMLIDTHAALAASIAKVDRRSLAIGAAKNLQRAAPPGTEGRVGGGKNHCTARTTRSSRCRTCSYISSTNVLYIR</sequence>
<feature type="domain" description="CCHC-type" evidence="5">
    <location>
        <begin position="228"/>
        <end position="243"/>
    </location>
</feature>
<dbReference type="AlphaFoldDB" id="A0A6H5II66"/>
<evidence type="ECO:0000313" key="6">
    <source>
        <dbReference type="EMBL" id="CAB0037508.1"/>
    </source>
</evidence>
<feature type="region of interest" description="Disordered" evidence="2">
    <location>
        <begin position="349"/>
        <end position="374"/>
    </location>
</feature>